<keyword evidence="1" id="KW-0472">Membrane</keyword>
<dbReference type="AlphaFoldDB" id="A0A6I4U1J8"/>
<dbReference type="RefSeq" id="WP_160616256.1">
    <property type="nucleotide sequence ID" value="NZ_WTYR01000001.1"/>
</dbReference>
<accession>A0A6I4U1J8</accession>
<feature type="transmembrane region" description="Helical" evidence="1">
    <location>
        <begin position="141"/>
        <end position="159"/>
    </location>
</feature>
<dbReference type="Proteomes" id="UP000429229">
    <property type="component" value="Unassembled WGS sequence"/>
</dbReference>
<proteinExistence type="predicted"/>
<name>A0A6I4U1J8_9SPHN</name>
<feature type="transmembrane region" description="Helical" evidence="1">
    <location>
        <begin position="67"/>
        <end position="92"/>
    </location>
</feature>
<comment type="caution">
    <text evidence="2">The sequence shown here is derived from an EMBL/GenBank/DDBJ whole genome shotgun (WGS) entry which is preliminary data.</text>
</comment>
<gene>
    <name evidence="2" type="ORF">GRI68_05235</name>
</gene>
<dbReference type="EMBL" id="WTYR01000001">
    <property type="protein sequence ID" value="MXP09576.1"/>
    <property type="molecule type" value="Genomic_DNA"/>
</dbReference>
<evidence type="ECO:0000313" key="3">
    <source>
        <dbReference type="Proteomes" id="UP000429229"/>
    </source>
</evidence>
<keyword evidence="1" id="KW-0812">Transmembrane</keyword>
<organism evidence="2 3">
    <name type="scientific">Alteriqipengyuania halimionae</name>
    <dbReference type="NCBI Taxonomy" id="1926630"/>
    <lineage>
        <taxon>Bacteria</taxon>
        <taxon>Pseudomonadati</taxon>
        <taxon>Pseudomonadota</taxon>
        <taxon>Alphaproteobacteria</taxon>
        <taxon>Sphingomonadales</taxon>
        <taxon>Erythrobacteraceae</taxon>
        <taxon>Alteriqipengyuania</taxon>
    </lineage>
</organism>
<evidence type="ECO:0000313" key="2">
    <source>
        <dbReference type="EMBL" id="MXP09576.1"/>
    </source>
</evidence>
<keyword evidence="3" id="KW-1185">Reference proteome</keyword>
<sequence length="193" mass="21547">MTEFDYVCLFLAIPVGLALTELAQGISLALRRRDQISLGRLTPLLLLFVLFLSALMIETFWQLREQVVVNAGLIFAGLVFTIVFYVAASFVFPERADDRVSLDEWFMQSRRFSLGGTSALVLIAFFTFLHFDVLETGRDGWIEVIVLLAFLAVAAWPIARALRAPTIAKALRAMILLDILYGALVITIIVTMS</sequence>
<feature type="transmembrane region" description="Helical" evidence="1">
    <location>
        <begin position="171"/>
        <end position="192"/>
    </location>
</feature>
<dbReference type="OrthoDB" id="7192182at2"/>
<evidence type="ECO:0000256" key="1">
    <source>
        <dbReference type="SAM" id="Phobius"/>
    </source>
</evidence>
<feature type="transmembrane region" description="Helical" evidence="1">
    <location>
        <begin position="6"/>
        <end position="29"/>
    </location>
</feature>
<keyword evidence="1" id="KW-1133">Transmembrane helix</keyword>
<protein>
    <submittedName>
        <fullName evidence="2">Uncharacterized protein</fullName>
    </submittedName>
</protein>
<feature type="transmembrane region" description="Helical" evidence="1">
    <location>
        <begin position="41"/>
        <end position="61"/>
    </location>
</feature>
<feature type="transmembrane region" description="Helical" evidence="1">
    <location>
        <begin position="112"/>
        <end position="129"/>
    </location>
</feature>
<reference evidence="2 3" key="1">
    <citation type="submission" date="2019-12" db="EMBL/GenBank/DDBJ databases">
        <title>Genomic-based taxomic classification of the family Erythrobacteraceae.</title>
        <authorList>
            <person name="Xu L."/>
        </authorList>
    </citation>
    <scope>NUCLEOTIDE SEQUENCE [LARGE SCALE GENOMIC DNA]</scope>
    <source>
        <strain evidence="2 3">LMG 29519</strain>
    </source>
</reference>